<accession>A0AAV4GPC8</accession>
<name>A0AAV4GPC8_9GAST</name>
<evidence type="ECO:0000313" key="2">
    <source>
        <dbReference type="Proteomes" id="UP000762676"/>
    </source>
</evidence>
<proteinExistence type="predicted"/>
<evidence type="ECO:0000313" key="1">
    <source>
        <dbReference type="EMBL" id="GFR87179.1"/>
    </source>
</evidence>
<reference evidence="1 2" key="1">
    <citation type="journal article" date="2021" name="Elife">
        <title>Chloroplast acquisition without the gene transfer in kleptoplastic sea slugs, Plakobranchus ocellatus.</title>
        <authorList>
            <person name="Maeda T."/>
            <person name="Takahashi S."/>
            <person name="Yoshida T."/>
            <person name="Shimamura S."/>
            <person name="Takaki Y."/>
            <person name="Nagai Y."/>
            <person name="Toyoda A."/>
            <person name="Suzuki Y."/>
            <person name="Arimoto A."/>
            <person name="Ishii H."/>
            <person name="Satoh N."/>
            <person name="Nishiyama T."/>
            <person name="Hasebe M."/>
            <person name="Maruyama T."/>
            <person name="Minagawa J."/>
            <person name="Obokata J."/>
            <person name="Shigenobu S."/>
        </authorList>
    </citation>
    <scope>NUCLEOTIDE SEQUENCE [LARGE SCALE GENOMIC DNA]</scope>
</reference>
<sequence>MSRTVFVEELKAHNISIFVPRKDQCDLCTTYKQGNADEAAYTHHIERKEAAQKEKTTDKVANPPQSRTKVICVDVQRVLLSPTLKASALYYRTKLQICATTGEPLRKKNAQEYEAWLVKHKESGTCTKNYEESSGEMEKAGDDWNSADVLHEGSQDLQTHLWTKWQMRSGLPLTTQFLPMTPHNTTAVQRVWILGAGSRSS</sequence>
<organism evidence="1 2">
    <name type="scientific">Elysia marginata</name>
    <dbReference type="NCBI Taxonomy" id="1093978"/>
    <lineage>
        <taxon>Eukaryota</taxon>
        <taxon>Metazoa</taxon>
        <taxon>Spiralia</taxon>
        <taxon>Lophotrochozoa</taxon>
        <taxon>Mollusca</taxon>
        <taxon>Gastropoda</taxon>
        <taxon>Heterobranchia</taxon>
        <taxon>Euthyneura</taxon>
        <taxon>Panpulmonata</taxon>
        <taxon>Sacoglossa</taxon>
        <taxon>Placobranchoidea</taxon>
        <taxon>Plakobranchidae</taxon>
        <taxon>Elysia</taxon>
    </lineage>
</organism>
<comment type="caution">
    <text evidence="1">The sequence shown here is derived from an EMBL/GenBank/DDBJ whole genome shotgun (WGS) entry which is preliminary data.</text>
</comment>
<keyword evidence="2" id="KW-1185">Reference proteome</keyword>
<gene>
    <name evidence="1" type="ORF">ElyMa_006069800</name>
</gene>
<protein>
    <submittedName>
        <fullName evidence="1">Formation of crista junctions protein 1</fullName>
    </submittedName>
</protein>
<dbReference type="EMBL" id="BMAT01012165">
    <property type="protein sequence ID" value="GFR87179.1"/>
    <property type="molecule type" value="Genomic_DNA"/>
</dbReference>
<dbReference type="Proteomes" id="UP000762676">
    <property type="component" value="Unassembled WGS sequence"/>
</dbReference>
<dbReference type="AlphaFoldDB" id="A0AAV4GPC8"/>